<dbReference type="Proteomes" id="UP001150879">
    <property type="component" value="Unassembled WGS sequence"/>
</dbReference>
<dbReference type="InterPro" id="IPR000796">
    <property type="entry name" value="Asp_trans"/>
</dbReference>
<name>A0A9W9M3W7_9EURO</name>
<dbReference type="InterPro" id="IPR015422">
    <property type="entry name" value="PyrdxlP-dep_Trfase_small"/>
</dbReference>
<dbReference type="GO" id="GO:0030170">
    <property type="term" value="F:pyridoxal phosphate binding"/>
    <property type="evidence" value="ECO:0007669"/>
    <property type="project" value="InterPro"/>
</dbReference>
<evidence type="ECO:0000313" key="11">
    <source>
        <dbReference type="Proteomes" id="UP001150879"/>
    </source>
</evidence>
<comment type="miscellaneous">
    <text evidence="7">In eukaryotes there are cytoplasmic, mitochondrial and chloroplastic isozymes.</text>
</comment>
<dbReference type="NCBIfam" id="NF006719">
    <property type="entry name" value="PRK09257.1"/>
    <property type="match status" value="1"/>
</dbReference>
<comment type="cofactor">
    <cofactor evidence="1">
        <name>pyridoxal 5'-phosphate</name>
        <dbReference type="ChEBI" id="CHEBI:597326"/>
    </cofactor>
</comment>
<evidence type="ECO:0000259" key="9">
    <source>
        <dbReference type="Pfam" id="PF00155"/>
    </source>
</evidence>
<feature type="coiled-coil region" evidence="8">
    <location>
        <begin position="320"/>
        <end position="347"/>
    </location>
</feature>
<dbReference type="GO" id="GO:0004069">
    <property type="term" value="F:L-aspartate:2-oxoglutarate aminotransferase activity"/>
    <property type="evidence" value="ECO:0007669"/>
    <property type="project" value="UniProtKB-EC"/>
</dbReference>
<dbReference type="SUPFAM" id="SSF53383">
    <property type="entry name" value="PLP-dependent transferases"/>
    <property type="match status" value="1"/>
</dbReference>
<dbReference type="FunFam" id="3.90.1150.10:FF:000001">
    <property type="entry name" value="Aspartate aminotransferase"/>
    <property type="match status" value="1"/>
</dbReference>
<dbReference type="OrthoDB" id="550424at2759"/>
<reference evidence="10" key="2">
    <citation type="journal article" date="2023" name="IMA Fungus">
        <title>Comparative genomic study of the Penicillium genus elucidates a diverse pangenome and 15 lateral gene transfer events.</title>
        <authorList>
            <person name="Petersen C."/>
            <person name="Sorensen T."/>
            <person name="Nielsen M.R."/>
            <person name="Sondergaard T.E."/>
            <person name="Sorensen J.L."/>
            <person name="Fitzpatrick D.A."/>
            <person name="Frisvad J.C."/>
            <person name="Nielsen K.L."/>
        </authorList>
    </citation>
    <scope>NUCLEOTIDE SEQUENCE</scope>
    <source>
        <strain evidence="10">IBT 16849</strain>
    </source>
</reference>
<comment type="catalytic activity">
    <reaction evidence="7">
        <text>L-aspartate + 2-oxoglutarate = oxaloacetate + L-glutamate</text>
        <dbReference type="Rhea" id="RHEA:21824"/>
        <dbReference type="ChEBI" id="CHEBI:16452"/>
        <dbReference type="ChEBI" id="CHEBI:16810"/>
        <dbReference type="ChEBI" id="CHEBI:29985"/>
        <dbReference type="ChEBI" id="CHEBI:29991"/>
        <dbReference type="EC" id="2.6.1.1"/>
    </reaction>
</comment>
<evidence type="ECO:0000256" key="5">
    <source>
        <dbReference type="ARBA" id="ARBA00022679"/>
    </source>
</evidence>
<dbReference type="CDD" id="cd00609">
    <property type="entry name" value="AAT_like"/>
    <property type="match status" value="1"/>
</dbReference>
<sequence>MTVQYLDLPPLAADIAFGLMANYDADNHPQKVSLLAGAYRDDRGLPWTLPCVKQAKERFSRNPLSMHEYLGIEGSPRLIDAAKSLTFGTELATSKNILSIQTVSGTGANHIAARFLATHLKPKQVFLPDPTWVNHKTIWASAGPNVAQKEYPYYSPTTRSVDFDGMMLTLETTSNPNDVVILQACAHNPTGVDLTQDQWIQVAELVKRKKLFVIFDSAYQGFATGDVEHDAWAVRHFTAHLFSDAGPDQDGPGLCVAQSFSKNLGLYGERVGVLHLVVSSDVSLHGARSQFALIARAEYSNPPRFGASIVETVLGCPELRAQWQHDLDTMSSRIKNMRRQLRRKLEEFGAQGDWSCIESQIGMFSFTGLTKEQVAKLRDDYHIYLLPSGRLSICGLTENNIDYVAKSISDVVNK</sequence>
<dbReference type="InterPro" id="IPR015421">
    <property type="entry name" value="PyrdxlP-dep_Trfase_major"/>
</dbReference>
<dbReference type="InterPro" id="IPR015424">
    <property type="entry name" value="PyrdxlP-dep_Trfase"/>
</dbReference>
<dbReference type="PROSITE" id="PS00105">
    <property type="entry name" value="AA_TRANSFER_CLASS_1"/>
    <property type="match status" value="1"/>
</dbReference>
<evidence type="ECO:0000256" key="7">
    <source>
        <dbReference type="RuleBase" id="RU000480"/>
    </source>
</evidence>
<dbReference type="InterPro" id="IPR004839">
    <property type="entry name" value="Aminotransferase_I/II_large"/>
</dbReference>
<reference evidence="10" key="1">
    <citation type="submission" date="2022-11" db="EMBL/GenBank/DDBJ databases">
        <authorList>
            <person name="Petersen C."/>
        </authorList>
    </citation>
    <scope>NUCLEOTIDE SEQUENCE</scope>
    <source>
        <strain evidence="10">IBT 16849</strain>
    </source>
</reference>
<proteinExistence type="inferred from homology"/>
<protein>
    <recommendedName>
        <fullName evidence="7">Aspartate aminotransferase</fullName>
        <ecNumber evidence="7">2.6.1.1</ecNumber>
    </recommendedName>
</protein>
<comment type="subunit">
    <text evidence="3 7">Homodimer.</text>
</comment>
<keyword evidence="11" id="KW-1185">Reference proteome</keyword>
<dbReference type="Gene3D" id="3.40.640.10">
    <property type="entry name" value="Type I PLP-dependent aspartate aminotransferase-like (Major domain)"/>
    <property type="match status" value="1"/>
</dbReference>
<evidence type="ECO:0000256" key="1">
    <source>
        <dbReference type="ARBA" id="ARBA00001933"/>
    </source>
</evidence>
<gene>
    <name evidence="10" type="ORF">N7472_007259</name>
</gene>
<evidence type="ECO:0000313" key="10">
    <source>
        <dbReference type="EMBL" id="KAJ5188245.1"/>
    </source>
</evidence>
<dbReference type="EC" id="2.6.1.1" evidence="7"/>
<evidence type="ECO:0000256" key="2">
    <source>
        <dbReference type="ARBA" id="ARBA00007441"/>
    </source>
</evidence>
<keyword evidence="8" id="KW-0175">Coiled coil</keyword>
<dbReference type="FunFam" id="3.40.640.10:FF:000066">
    <property type="entry name" value="Aspartate aminotransferase"/>
    <property type="match status" value="1"/>
</dbReference>
<feature type="domain" description="Aminotransferase class I/classII large" evidence="9">
    <location>
        <begin position="30"/>
        <end position="408"/>
    </location>
</feature>
<dbReference type="Pfam" id="PF00155">
    <property type="entry name" value="Aminotran_1_2"/>
    <property type="match status" value="1"/>
</dbReference>
<organism evidence="10 11">
    <name type="scientific">Penicillium cf. griseofulvum</name>
    <dbReference type="NCBI Taxonomy" id="2972120"/>
    <lineage>
        <taxon>Eukaryota</taxon>
        <taxon>Fungi</taxon>
        <taxon>Dikarya</taxon>
        <taxon>Ascomycota</taxon>
        <taxon>Pezizomycotina</taxon>
        <taxon>Eurotiomycetes</taxon>
        <taxon>Eurotiomycetidae</taxon>
        <taxon>Eurotiales</taxon>
        <taxon>Aspergillaceae</taxon>
        <taxon>Penicillium</taxon>
    </lineage>
</organism>
<dbReference type="PANTHER" id="PTHR11879">
    <property type="entry name" value="ASPARTATE AMINOTRANSFERASE"/>
    <property type="match status" value="1"/>
</dbReference>
<accession>A0A9W9M3W7</accession>
<evidence type="ECO:0000256" key="3">
    <source>
        <dbReference type="ARBA" id="ARBA00011738"/>
    </source>
</evidence>
<evidence type="ECO:0000256" key="6">
    <source>
        <dbReference type="ARBA" id="ARBA00022898"/>
    </source>
</evidence>
<evidence type="ECO:0000256" key="4">
    <source>
        <dbReference type="ARBA" id="ARBA00022576"/>
    </source>
</evidence>
<dbReference type="GO" id="GO:0005829">
    <property type="term" value="C:cytosol"/>
    <property type="evidence" value="ECO:0007669"/>
    <property type="project" value="TreeGrafter"/>
</dbReference>
<keyword evidence="6" id="KW-0663">Pyridoxal phosphate</keyword>
<dbReference type="AlphaFoldDB" id="A0A9W9M3W7"/>
<evidence type="ECO:0000256" key="8">
    <source>
        <dbReference type="SAM" id="Coils"/>
    </source>
</evidence>
<dbReference type="GO" id="GO:0006532">
    <property type="term" value="P:aspartate biosynthetic process"/>
    <property type="evidence" value="ECO:0007669"/>
    <property type="project" value="TreeGrafter"/>
</dbReference>
<dbReference type="PANTHER" id="PTHR11879:SF20">
    <property type="entry name" value="ASPARTATE AMINOTRANSFERASE"/>
    <property type="match status" value="1"/>
</dbReference>
<dbReference type="Gene3D" id="3.90.1150.10">
    <property type="entry name" value="Aspartate Aminotransferase, domain 1"/>
    <property type="match status" value="1"/>
</dbReference>
<comment type="caution">
    <text evidence="10">The sequence shown here is derived from an EMBL/GenBank/DDBJ whole genome shotgun (WGS) entry which is preliminary data.</text>
</comment>
<keyword evidence="5 7" id="KW-0808">Transferase</keyword>
<dbReference type="InterPro" id="IPR004838">
    <property type="entry name" value="NHTrfase_class1_PyrdxlP-BS"/>
</dbReference>
<dbReference type="PRINTS" id="PR00799">
    <property type="entry name" value="TRANSAMINASE"/>
</dbReference>
<keyword evidence="4 7" id="KW-0032">Aminotransferase</keyword>
<dbReference type="EMBL" id="JAPQKP010000005">
    <property type="protein sequence ID" value="KAJ5188245.1"/>
    <property type="molecule type" value="Genomic_DNA"/>
</dbReference>
<comment type="similarity">
    <text evidence="2">Belongs to the class-I pyridoxal-phosphate-dependent aminotransferase family.</text>
</comment>